<dbReference type="SMART" id="SM00382">
    <property type="entry name" value="AAA"/>
    <property type="match status" value="2"/>
</dbReference>
<dbReference type="PIRSF" id="PIRSF039117">
    <property type="entry name" value="KaiC"/>
    <property type="match status" value="1"/>
</dbReference>
<keyword evidence="2" id="KW-0597">Phosphoprotein</keyword>
<dbReference type="GO" id="GO:0005524">
    <property type="term" value="F:ATP binding"/>
    <property type="evidence" value="ECO:0007669"/>
    <property type="project" value="InterPro"/>
</dbReference>
<keyword evidence="3" id="KW-0808">Transferase</keyword>
<proteinExistence type="predicted"/>
<dbReference type="KEGG" id="caul:KCG34_12365"/>
<dbReference type="GO" id="GO:0004674">
    <property type="term" value="F:protein serine/threonine kinase activity"/>
    <property type="evidence" value="ECO:0007669"/>
    <property type="project" value="UniProtKB-EC"/>
</dbReference>
<dbReference type="EMBL" id="CP073078">
    <property type="protein sequence ID" value="QUD90599.1"/>
    <property type="molecule type" value="Genomic_DNA"/>
</dbReference>
<dbReference type="InterPro" id="IPR027417">
    <property type="entry name" value="P-loop_NTPase"/>
</dbReference>
<gene>
    <name evidence="8" type="ORF">KCG34_12365</name>
</gene>
<dbReference type="CDD" id="cd19488">
    <property type="entry name" value="KaiC-like_N"/>
    <property type="match status" value="1"/>
</dbReference>
<dbReference type="Proteomes" id="UP000676409">
    <property type="component" value="Chromosome"/>
</dbReference>
<dbReference type="AlphaFoldDB" id="A0A975IXG0"/>
<dbReference type="PANTHER" id="PTHR42926">
    <property type="match status" value="1"/>
</dbReference>
<dbReference type="InterPro" id="IPR051347">
    <property type="entry name" value="Circadian_clock_KaiC-rel"/>
</dbReference>
<evidence type="ECO:0000256" key="1">
    <source>
        <dbReference type="ARBA" id="ARBA00012513"/>
    </source>
</evidence>
<dbReference type="PANTHER" id="PTHR42926:SF1">
    <property type="entry name" value="CIRCADIAN CLOCK OSCILLATOR PROTEIN KAIC 1"/>
    <property type="match status" value="1"/>
</dbReference>
<dbReference type="Pfam" id="PF06745">
    <property type="entry name" value="ATPase"/>
    <property type="match status" value="2"/>
</dbReference>
<feature type="domain" description="KaiC" evidence="7">
    <location>
        <begin position="266"/>
        <end position="507"/>
    </location>
</feature>
<feature type="domain" description="KaiC" evidence="7">
    <location>
        <begin position="24"/>
        <end position="263"/>
    </location>
</feature>
<evidence type="ECO:0000259" key="7">
    <source>
        <dbReference type="PROSITE" id="PS51146"/>
    </source>
</evidence>
<dbReference type="InterPro" id="IPR030665">
    <property type="entry name" value="KaiC"/>
</dbReference>
<dbReference type="EC" id="2.7.11.1" evidence="1"/>
<accession>A0A975IXG0</accession>
<evidence type="ECO:0000256" key="6">
    <source>
        <dbReference type="ARBA" id="ARBA00022801"/>
    </source>
</evidence>
<organism evidence="8 9">
    <name type="scientific">Phenylobacterium montanum</name>
    <dbReference type="NCBI Taxonomy" id="2823693"/>
    <lineage>
        <taxon>Bacteria</taxon>
        <taxon>Pseudomonadati</taxon>
        <taxon>Pseudomonadota</taxon>
        <taxon>Alphaproteobacteria</taxon>
        <taxon>Caulobacterales</taxon>
        <taxon>Caulobacteraceae</taxon>
        <taxon>Phenylobacterium</taxon>
    </lineage>
</organism>
<reference evidence="8" key="1">
    <citation type="submission" date="2021-04" db="EMBL/GenBank/DDBJ databases">
        <title>The complete genome sequence of Caulobacter sp. S6.</title>
        <authorList>
            <person name="Tang Y."/>
            <person name="Ouyang W."/>
            <person name="Liu Q."/>
            <person name="Huang B."/>
            <person name="Guo Z."/>
            <person name="Lei P."/>
        </authorList>
    </citation>
    <scope>NUCLEOTIDE SEQUENCE</scope>
    <source>
        <strain evidence="8">S6</strain>
    </source>
</reference>
<keyword evidence="9" id="KW-1185">Reference proteome</keyword>
<evidence type="ECO:0000313" key="8">
    <source>
        <dbReference type="EMBL" id="QUD90599.1"/>
    </source>
</evidence>
<keyword evidence="5" id="KW-0418">Kinase</keyword>
<dbReference type="Gene3D" id="3.40.50.300">
    <property type="entry name" value="P-loop containing nucleotide triphosphate hydrolases"/>
    <property type="match status" value="2"/>
</dbReference>
<keyword evidence="6" id="KW-0378">Hydrolase</keyword>
<name>A0A975IXG0_9CAUL</name>
<evidence type="ECO:0000256" key="3">
    <source>
        <dbReference type="ARBA" id="ARBA00022679"/>
    </source>
</evidence>
<sequence>MEQDLSLAEAVETSKRLNGTTFGDAVPTGVPGLDYITAGGYARSSLHLIEGAPGTGKTTLALQFLMDGRERGERGLYVSLSETREELMHNAATHGWSLEGIEIFELIPPELTLDPNRDQSVLYASDLELGETVGMVMKEVDRIKPHRVVFDSVAEIRLLSQTPLRHRRQVLALKHFLAKQGCTALFLDDLTQEIEETSLHSLAHAVIRLQQTPMQFGGDRRRLRVFKMRGREFRGGFHDYVIRTGGFSVHPRLIAAEHHSAYSDAAPVTSGIAELDKLLGGGLDRGTGTMIIGPAGTGKSMVCLQFLKAALERGEAGLVVSFDESRRVLLKRAIGVGVNLETYEASGQLTLKHVDPAEFSPGELAGMIRDSVEQGARIVVIDSLSGYQNALPEESFLALQMHELLTYLGQQGVVTLVVLAQHGLVGPMHSSVDLTYVSDNVLLLRFFEAQGEIRRTLSVLKKRTGEHEATLRELLIRSDRLQVGPVLDKFQGVLTGVPSFVGASSSLLQAQDNGG</sequence>
<dbReference type="GO" id="GO:0016787">
    <property type="term" value="F:hydrolase activity"/>
    <property type="evidence" value="ECO:0007669"/>
    <property type="project" value="UniProtKB-KW"/>
</dbReference>
<keyword evidence="4" id="KW-0677">Repeat</keyword>
<dbReference type="InterPro" id="IPR014774">
    <property type="entry name" value="KaiC-like_dom"/>
</dbReference>
<protein>
    <recommendedName>
        <fullName evidence="1">non-specific serine/threonine protein kinase</fullName>
        <ecNumber evidence="1">2.7.11.1</ecNumber>
    </recommendedName>
</protein>
<evidence type="ECO:0000313" key="9">
    <source>
        <dbReference type="Proteomes" id="UP000676409"/>
    </source>
</evidence>
<dbReference type="PROSITE" id="PS51146">
    <property type="entry name" value="KAIC"/>
    <property type="match status" value="2"/>
</dbReference>
<evidence type="ECO:0000256" key="4">
    <source>
        <dbReference type="ARBA" id="ARBA00022737"/>
    </source>
</evidence>
<evidence type="ECO:0000256" key="2">
    <source>
        <dbReference type="ARBA" id="ARBA00022553"/>
    </source>
</evidence>
<evidence type="ECO:0000256" key="5">
    <source>
        <dbReference type="ARBA" id="ARBA00022777"/>
    </source>
</evidence>
<dbReference type="SUPFAM" id="SSF52540">
    <property type="entry name" value="P-loop containing nucleoside triphosphate hydrolases"/>
    <property type="match status" value="2"/>
</dbReference>
<dbReference type="InterPro" id="IPR003593">
    <property type="entry name" value="AAA+_ATPase"/>
</dbReference>
<dbReference type="InterPro" id="IPR010624">
    <property type="entry name" value="KaiC_dom"/>
</dbReference>